<name>A0ABT7EJ21_9GAMM</name>
<evidence type="ECO:0000313" key="2">
    <source>
        <dbReference type="EMBL" id="MDK2595050.1"/>
    </source>
</evidence>
<dbReference type="Proteomes" id="UP001231915">
    <property type="component" value="Unassembled WGS sequence"/>
</dbReference>
<keyword evidence="1" id="KW-0732">Signal</keyword>
<protein>
    <submittedName>
        <fullName evidence="2">Uncharacterized protein</fullName>
    </submittedName>
</protein>
<dbReference type="EMBL" id="JASJUT010000003">
    <property type="protein sequence ID" value="MDK2595050.1"/>
    <property type="molecule type" value="Genomic_DNA"/>
</dbReference>
<organism evidence="2 3">
    <name type="scientific">Pseudoalteromonas obscura</name>
    <dbReference type="NCBI Taxonomy" id="3048491"/>
    <lineage>
        <taxon>Bacteria</taxon>
        <taxon>Pseudomonadati</taxon>
        <taxon>Pseudomonadota</taxon>
        <taxon>Gammaproteobacteria</taxon>
        <taxon>Alteromonadales</taxon>
        <taxon>Pseudoalteromonadaceae</taxon>
        <taxon>Pseudoalteromonas</taxon>
    </lineage>
</organism>
<feature type="chain" id="PRO_5045882963" evidence="1">
    <location>
        <begin position="19"/>
        <end position="235"/>
    </location>
</feature>
<evidence type="ECO:0000313" key="3">
    <source>
        <dbReference type="Proteomes" id="UP001231915"/>
    </source>
</evidence>
<comment type="caution">
    <text evidence="2">The sequence shown here is derived from an EMBL/GenBank/DDBJ whole genome shotgun (WGS) entry which is preliminary data.</text>
</comment>
<gene>
    <name evidence="2" type="ORF">QNM18_08345</name>
</gene>
<sequence length="235" mass="26368">MYKTLAFSALFLSSGSFASMLEEINCETYDPSLQPYKTKFTWGIERETLDMPLEEFFAKLAVAYPDVEPAHRRWLFKLLDKKTGKYSKTQVVRSYQEQAGKNYKIEKVTVQPPWVVNVDGEILIGTNNGEFGGELLRVDKANNMTLLEQMNVEDVYKMPFGVVVTSGLAHLSSNTGKISLLTPDFKLETLFGLIGSPQSSWLLGNGDLLINSYPKGTQVLTKKGYLKRVKCATSQ</sequence>
<reference evidence="2 3" key="1">
    <citation type="submission" date="2023-05" db="EMBL/GenBank/DDBJ databases">
        <title>Pseudoalteromonas ardens sp. nov., Pseudoalteromonas obscura sp. nov., and Pseudoalteromonas umbrosa sp. nov., isolated from the coral Montipora capitata.</title>
        <authorList>
            <person name="Thomas E.M."/>
            <person name="Smith E.M."/>
            <person name="Papke E."/>
            <person name="Shlafstein M.D."/>
            <person name="Oline D.K."/>
            <person name="Videau P."/>
            <person name="Saw J.H."/>
            <person name="Strangman W.K."/>
            <person name="Ushijima B."/>
        </authorList>
    </citation>
    <scope>NUCLEOTIDE SEQUENCE [LARGE SCALE GENOMIC DNA]</scope>
    <source>
        <strain evidence="2 3">P94</strain>
    </source>
</reference>
<accession>A0ABT7EJ21</accession>
<evidence type="ECO:0000256" key="1">
    <source>
        <dbReference type="SAM" id="SignalP"/>
    </source>
</evidence>
<dbReference type="RefSeq" id="WP_284136891.1">
    <property type="nucleotide sequence ID" value="NZ_JASJUT010000003.1"/>
</dbReference>
<feature type="signal peptide" evidence="1">
    <location>
        <begin position="1"/>
        <end position="18"/>
    </location>
</feature>
<keyword evidence="3" id="KW-1185">Reference proteome</keyword>
<proteinExistence type="predicted"/>